<dbReference type="Pfam" id="PF01161">
    <property type="entry name" value="PBP"/>
    <property type="match status" value="1"/>
</dbReference>
<dbReference type="CDD" id="cd00457">
    <property type="entry name" value="PEBP"/>
    <property type="match status" value="1"/>
</dbReference>
<evidence type="ECO:0000313" key="6">
    <source>
        <dbReference type="Proteomes" id="UP000326532"/>
    </source>
</evidence>
<dbReference type="Pfam" id="PF00694">
    <property type="entry name" value="Aconitase_C"/>
    <property type="match status" value="1"/>
</dbReference>
<dbReference type="InterPro" id="IPR033940">
    <property type="entry name" value="IPMI_Swivel"/>
</dbReference>
<evidence type="ECO:0000256" key="2">
    <source>
        <dbReference type="ARBA" id="ARBA00023004"/>
    </source>
</evidence>
<dbReference type="InterPro" id="IPR000573">
    <property type="entry name" value="AconitaseA/IPMdHydase_ssu_swvl"/>
</dbReference>
<dbReference type="Gene3D" id="3.30.499.10">
    <property type="entry name" value="Aconitase, domain 3"/>
    <property type="match status" value="1"/>
</dbReference>
<reference evidence="5 6" key="1">
    <citation type="submission" date="2019-04" db="EMBL/GenBank/DDBJ databases">
        <title>Fungal friends and foes A comparative genomics study of 23 Aspergillus species from section Flavi.</title>
        <authorList>
            <consortium name="DOE Joint Genome Institute"/>
            <person name="Kjaerbolling I."/>
            <person name="Vesth T.C."/>
            <person name="Frisvad J.C."/>
            <person name="Nybo J.L."/>
            <person name="Theobald S."/>
            <person name="Kildgaard S."/>
            <person name="Petersen T.I."/>
            <person name="Kuo A."/>
            <person name="Sato A."/>
            <person name="Lyhne E.K."/>
            <person name="Kogle M.E."/>
            <person name="Wiebenga A."/>
            <person name="Kun R.S."/>
            <person name="Lubbers R.J."/>
            <person name="Makela M.R."/>
            <person name="Barry K."/>
            <person name="Chovatia M."/>
            <person name="Clum A."/>
            <person name="Daum C."/>
            <person name="Haridas S."/>
            <person name="He G."/>
            <person name="LaButti K."/>
            <person name="Lipzen A."/>
            <person name="Mondo S."/>
            <person name="Pangilinan J."/>
            <person name="Riley R."/>
            <person name="Salamov A."/>
            <person name="Simmons B.A."/>
            <person name="Magnuson J.K."/>
            <person name="Henrissat B."/>
            <person name="Mortensen U.H."/>
            <person name="Larsen T.O."/>
            <person name="De vries R.P."/>
            <person name="Grigoriev I.V."/>
            <person name="Machida M."/>
            <person name="Baker S.E."/>
            <person name="Andersen M.R."/>
        </authorList>
    </citation>
    <scope>NUCLEOTIDE SEQUENCE [LARGE SCALE GENOMIC DNA]</scope>
    <source>
        <strain evidence="5 6">CBS 117618</strain>
    </source>
</reference>
<dbReference type="SUPFAM" id="SSF49777">
    <property type="entry name" value="PEBP-like"/>
    <property type="match status" value="1"/>
</dbReference>
<comment type="similarity">
    <text evidence="1">Belongs to the aconitase/IPM isomerase family.</text>
</comment>
<dbReference type="AlphaFoldDB" id="A0A5N6D2B1"/>
<dbReference type="GO" id="GO:0016829">
    <property type="term" value="F:lyase activity"/>
    <property type="evidence" value="ECO:0007669"/>
    <property type="project" value="UniProtKB-KW"/>
</dbReference>
<evidence type="ECO:0000259" key="4">
    <source>
        <dbReference type="Pfam" id="PF00694"/>
    </source>
</evidence>
<dbReference type="CDD" id="cd01577">
    <property type="entry name" value="IPMI_Swivel"/>
    <property type="match status" value="1"/>
</dbReference>
<evidence type="ECO:0000256" key="3">
    <source>
        <dbReference type="ARBA" id="ARBA00023239"/>
    </source>
</evidence>
<protein>
    <recommendedName>
        <fullName evidence="4">Aconitase A/isopropylmalate dehydratase small subunit swivel domain-containing protein</fullName>
    </recommendedName>
</protein>
<dbReference type="InterPro" id="IPR015928">
    <property type="entry name" value="Aconitase/3IPM_dehydase_swvl"/>
</dbReference>
<dbReference type="VEuPathDB" id="FungiDB:BDV34DRAFT_218084"/>
<keyword evidence="6" id="KW-1185">Reference proteome</keyword>
<dbReference type="Proteomes" id="UP000326532">
    <property type="component" value="Unassembled WGS sequence"/>
</dbReference>
<feature type="domain" description="Aconitase A/isopropylmalate dehydratase small subunit swivel" evidence="4">
    <location>
        <begin position="433"/>
        <end position="497"/>
    </location>
</feature>
<keyword evidence="2" id="KW-0408">Iron</keyword>
<dbReference type="Gene3D" id="3.20.19.10">
    <property type="entry name" value="Aconitase, domain 4"/>
    <property type="match status" value="1"/>
</dbReference>
<dbReference type="InterPro" id="IPR050075">
    <property type="entry name" value="LeuD"/>
</dbReference>
<keyword evidence="3" id="KW-0456">Lyase</keyword>
<proteinExistence type="inferred from homology"/>
<dbReference type="SUPFAM" id="SSF53732">
    <property type="entry name" value="Aconitase iron-sulfur domain"/>
    <property type="match status" value="1"/>
</dbReference>
<dbReference type="PANTHER" id="PTHR43345:SF2">
    <property type="entry name" value="3-ISOPROPYLMALATE DEHYDRATASE SMALL SUBUNIT 1"/>
    <property type="match status" value="1"/>
</dbReference>
<dbReference type="InterPro" id="IPR036008">
    <property type="entry name" value="Aconitase_4Fe-4S_dom"/>
</dbReference>
<accession>A0A5N6D2B1</accession>
<dbReference type="EMBL" id="ML735078">
    <property type="protein sequence ID" value="KAB8199396.1"/>
    <property type="molecule type" value="Genomic_DNA"/>
</dbReference>
<gene>
    <name evidence="5" type="ORF">BDV34DRAFT_218084</name>
</gene>
<dbReference type="Gene3D" id="3.90.280.10">
    <property type="entry name" value="PEBP-like"/>
    <property type="match status" value="1"/>
</dbReference>
<dbReference type="InterPro" id="IPR036610">
    <property type="entry name" value="PEBP-like_sf"/>
</dbReference>
<dbReference type="InterPro" id="IPR008914">
    <property type="entry name" value="PEBP"/>
</dbReference>
<dbReference type="SUPFAM" id="SSF52016">
    <property type="entry name" value="LeuD/IlvD-like"/>
    <property type="match status" value="1"/>
</dbReference>
<name>A0A5N6D2B1_ASPPA</name>
<dbReference type="PANTHER" id="PTHR43345">
    <property type="entry name" value="3-ISOPROPYLMALATE DEHYDRATASE SMALL SUBUNIT 2-RELATED-RELATED"/>
    <property type="match status" value="1"/>
</dbReference>
<organism evidence="5 6">
    <name type="scientific">Aspergillus parasiticus</name>
    <dbReference type="NCBI Taxonomy" id="5067"/>
    <lineage>
        <taxon>Eukaryota</taxon>
        <taxon>Fungi</taxon>
        <taxon>Dikarya</taxon>
        <taxon>Ascomycota</taxon>
        <taxon>Pezizomycotina</taxon>
        <taxon>Eurotiomycetes</taxon>
        <taxon>Eurotiomycetidae</taxon>
        <taxon>Eurotiales</taxon>
        <taxon>Aspergillaceae</taxon>
        <taxon>Aspergillus</taxon>
        <taxon>Aspergillus subgen. Circumdati</taxon>
    </lineage>
</organism>
<evidence type="ECO:0000313" key="5">
    <source>
        <dbReference type="EMBL" id="KAB8199396.1"/>
    </source>
</evidence>
<dbReference type="InterPro" id="IPR049556">
    <property type="entry name" value="PhiB"/>
</dbReference>
<evidence type="ECO:0000256" key="1">
    <source>
        <dbReference type="ARBA" id="ARBA00007185"/>
    </source>
</evidence>
<dbReference type="InterPro" id="IPR015931">
    <property type="entry name" value="Acnase/IPM_dHydase_lsu_aba_1/3"/>
</dbReference>
<sequence length="708" mass="79364">MSQKRKTGLKDLYQILEDVRKIRIEHVESMFARSELCSKHTENAISDRHIEGTSLLGSNLLQNLKIAQNTLRDYGHFREADALTDVLITRAQLPELGGLGLSEHTDLTEEQESEILFWYRAKAFPAPLRTRPEGRRGMTLSEKILSLHVIDQRGSGMESTYNRLRKSGIFRNDRFWLAGDHVVDPRINSLPKVQALIDASERAKRVFKLTDYQGMNELGGITGTATIYMKPDDDAQYVETHEIDLSKVQSFITKYPRPDDVVPVVDCEGTELDGCFIGACTTTEADLILAALVLEEGLKGSLGHLGSATTVAASSFTMRITDPTFLLYAIDTKKWDNLRRTRDSIIPEFLTEIVEYMEPSESSSPCYEIQSKGRIIRSMLVYATIVKHQVLKGTVQLLGDFIDTDALAPAEFLIDMKTHEAAGEYCLQCTHPEFRVRVKGGFNIVVAGKAFGCGSSREQAVMALLGCGVKCVIVKSFAFIFQRNMPNLGLLGITMPEKSFHAAVEDGAEIAIDFNDSRELFHHGGIASAFTKFGSNLFEAMTEKKRLGVTPDRGITEFVDPHPELQCFPELRWTPPPKVEVKEYILISEDIDPPIPRFVVMHGLFYAIPPTITGVLPDDTEQDRNTKDHNTRSGWRYVPNLRGSSYIGPAPHLGHGVHRYIFTVVALSEPLRFDRSQRVSQRQIATAMVCKVVGWGQWVGHFERPWPS</sequence>